<proteinExistence type="predicted"/>
<organism evidence="3 4">
    <name type="scientific">Hylemonella gracilis</name>
    <dbReference type="NCBI Taxonomy" id="80880"/>
    <lineage>
        <taxon>Bacteria</taxon>
        <taxon>Pseudomonadati</taxon>
        <taxon>Pseudomonadota</taxon>
        <taxon>Betaproteobacteria</taxon>
        <taxon>Burkholderiales</taxon>
        <taxon>Comamonadaceae</taxon>
        <taxon>Hylemonella</taxon>
    </lineage>
</organism>
<feature type="compositionally biased region" description="Low complexity" evidence="1">
    <location>
        <begin position="102"/>
        <end position="111"/>
    </location>
</feature>
<name>A0A4P6UHL5_9BURK</name>
<dbReference type="NCBIfam" id="TIGR02605">
    <property type="entry name" value="CxxC_CxxC_SSSS"/>
    <property type="match status" value="1"/>
</dbReference>
<feature type="compositionally biased region" description="Gly residues" evidence="1">
    <location>
        <begin position="60"/>
        <end position="101"/>
    </location>
</feature>
<dbReference type="AlphaFoldDB" id="A0A4P6UHL5"/>
<gene>
    <name evidence="3" type="ORF">DW355_00730</name>
</gene>
<dbReference type="Pfam" id="PF09723">
    <property type="entry name" value="Zn_ribbon_8"/>
    <property type="match status" value="1"/>
</dbReference>
<evidence type="ECO:0000256" key="1">
    <source>
        <dbReference type="SAM" id="MobiDB-lite"/>
    </source>
</evidence>
<dbReference type="KEGG" id="hgr:DW355_00730"/>
<reference evidence="3 4" key="1">
    <citation type="submission" date="2018-07" db="EMBL/GenBank/DDBJ databases">
        <title>Exploring interactions and the metabolic potential of the ultra-small soil bacteria Hylemonella gracilis.</title>
        <authorList>
            <person name="Tyc O."/>
            <person name="Kulkarni P."/>
            <person name="Gawehns F."/>
            <person name="Hundscheid M."/>
            <person name="Zweers H."/>
            <person name="Garbeva P."/>
        </authorList>
    </citation>
    <scope>NUCLEOTIDE SEQUENCE [LARGE SCALE GENOMIC DNA]</scope>
    <source>
        <strain evidence="3 4">NS1</strain>
    </source>
</reference>
<evidence type="ECO:0000313" key="3">
    <source>
        <dbReference type="EMBL" id="QBK03485.1"/>
    </source>
</evidence>
<dbReference type="Proteomes" id="UP000292939">
    <property type="component" value="Chromosome"/>
</dbReference>
<sequence>MPIYAYKCSACGLAKDVLRKISDEPLTVCPNCGKATFSKQVTAAGFQLKGSGWYVTDFRGGSGGGGSDSSGGSSGGGGSPGDSGGGGGSGSGPSDGGGGGTTTAASASGHSCGSGCGCA</sequence>
<dbReference type="OrthoDB" id="9813321at2"/>
<feature type="domain" description="Putative regulatory protein FmdB zinc ribbon" evidence="2">
    <location>
        <begin position="1"/>
        <end position="42"/>
    </location>
</feature>
<protein>
    <submittedName>
        <fullName evidence="3">Zinc ribbon domain-containing protein</fullName>
    </submittedName>
</protein>
<accession>A0A4P6UHL5</accession>
<evidence type="ECO:0000313" key="4">
    <source>
        <dbReference type="Proteomes" id="UP000292939"/>
    </source>
</evidence>
<feature type="region of interest" description="Disordered" evidence="1">
    <location>
        <begin position="59"/>
        <end position="119"/>
    </location>
</feature>
<dbReference type="SMART" id="SM00834">
    <property type="entry name" value="CxxC_CXXC_SSSS"/>
    <property type="match status" value="1"/>
</dbReference>
<dbReference type="PANTHER" id="PTHR34404">
    <property type="entry name" value="REGULATORY PROTEIN, FMDB FAMILY"/>
    <property type="match status" value="1"/>
</dbReference>
<dbReference type="EMBL" id="CP031395">
    <property type="protein sequence ID" value="QBK03485.1"/>
    <property type="molecule type" value="Genomic_DNA"/>
</dbReference>
<dbReference type="InterPro" id="IPR013429">
    <property type="entry name" value="Regulatory_FmdB_Zinc_ribbon"/>
</dbReference>
<dbReference type="RefSeq" id="WP_131277018.1">
    <property type="nucleotide sequence ID" value="NZ_CP031395.1"/>
</dbReference>
<evidence type="ECO:0000259" key="2">
    <source>
        <dbReference type="SMART" id="SM00834"/>
    </source>
</evidence>
<dbReference type="PANTHER" id="PTHR34404:SF2">
    <property type="entry name" value="CONSERVED SERINE RICH PROTEIN"/>
    <property type="match status" value="1"/>
</dbReference>